<sequence length="133" mass="14590">MAAVAEWLSTEPDVEASRTVMACPEVWEGRIDGHSFYFRERHGDWRIELDLAPNGTFAERVVGTEDGEFITEPVELESGEVIAEGVDSQLGDSAVEHLALIVRTVRDHLRSGGCQHPGAARFCPSCGARTEVH</sequence>
<comment type="caution">
    <text evidence="1">The sequence shown here is derived from an EMBL/GenBank/DDBJ whole genome shotgun (WGS) entry which is preliminary data.</text>
</comment>
<dbReference type="Proteomes" id="UP000070258">
    <property type="component" value="Unassembled WGS sequence"/>
</dbReference>
<evidence type="ECO:0000313" key="1">
    <source>
        <dbReference type="EMBL" id="KXP03899.1"/>
    </source>
</evidence>
<reference evidence="2" key="1">
    <citation type="submission" date="2016-02" db="EMBL/GenBank/DDBJ databases">
        <authorList>
            <person name="Wen L."/>
            <person name="He K."/>
            <person name="Yang H."/>
        </authorList>
    </citation>
    <scope>NUCLEOTIDE SEQUENCE [LARGE SCALE GENOMIC DNA]</scope>
    <source>
        <strain evidence="2">JCM 15929</strain>
    </source>
</reference>
<dbReference type="STRING" id="239498.AXK60_19265"/>
<accession>A0A138A0F5</accession>
<proteinExistence type="predicted"/>
<name>A0A138A0F5_9ACTN</name>
<protein>
    <submittedName>
        <fullName evidence="1">Uncharacterized protein</fullName>
    </submittedName>
</protein>
<organism evidence="1 2">
    <name type="scientific">Tsukamurella pseudospumae</name>
    <dbReference type="NCBI Taxonomy" id="239498"/>
    <lineage>
        <taxon>Bacteria</taxon>
        <taxon>Bacillati</taxon>
        <taxon>Actinomycetota</taxon>
        <taxon>Actinomycetes</taxon>
        <taxon>Mycobacteriales</taxon>
        <taxon>Tsukamurellaceae</taxon>
        <taxon>Tsukamurella</taxon>
    </lineage>
</organism>
<dbReference type="AlphaFoldDB" id="A0A138A0F5"/>
<gene>
    <name evidence="1" type="ORF">AXK60_19265</name>
</gene>
<dbReference type="EMBL" id="LSRF01000058">
    <property type="protein sequence ID" value="KXP03899.1"/>
    <property type="molecule type" value="Genomic_DNA"/>
</dbReference>
<evidence type="ECO:0000313" key="2">
    <source>
        <dbReference type="Proteomes" id="UP000070258"/>
    </source>
</evidence>